<protein>
    <submittedName>
        <fullName evidence="1">Uncharacterized protein</fullName>
    </submittedName>
</protein>
<dbReference type="EMBL" id="MU155286">
    <property type="protein sequence ID" value="KAF9476645.1"/>
    <property type="molecule type" value="Genomic_DNA"/>
</dbReference>
<comment type="caution">
    <text evidence="1">The sequence shown here is derived from an EMBL/GenBank/DDBJ whole genome shotgun (WGS) entry which is preliminary data.</text>
</comment>
<keyword evidence="2" id="KW-1185">Reference proteome</keyword>
<evidence type="ECO:0000313" key="1">
    <source>
        <dbReference type="EMBL" id="KAF9476645.1"/>
    </source>
</evidence>
<dbReference type="AlphaFoldDB" id="A0A9P5YZ20"/>
<dbReference type="Proteomes" id="UP000807469">
    <property type="component" value="Unassembled WGS sequence"/>
</dbReference>
<gene>
    <name evidence="1" type="ORF">BDN70DRAFT_897151</name>
</gene>
<reference evidence="1" key="1">
    <citation type="submission" date="2020-11" db="EMBL/GenBank/DDBJ databases">
        <authorList>
            <consortium name="DOE Joint Genome Institute"/>
            <person name="Ahrendt S."/>
            <person name="Riley R."/>
            <person name="Andreopoulos W."/>
            <person name="Labutti K."/>
            <person name="Pangilinan J."/>
            <person name="Ruiz-Duenas F.J."/>
            <person name="Barrasa J.M."/>
            <person name="Sanchez-Garcia M."/>
            <person name="Camarero S."/>
            <person name="Miyauchi S."/>
            <person name="Serrano A."/>
            <person name="Linde D."/>
            <person name="Babiker R."/>
            <person name="Drula E."/>
            <person name="Ayuso-Fernandez I."/>
            <person name="Pacheco R."/>
            <person name="Padilla G."/>
            <person name="Ferreira P."/>
            <person name="Barriuso J."/>
            <person name="Kellner H."/>
            <person name="Castanera R."/>
            <person name="Alfaro M."/>
            <person name="Ramirez L."/>
            <person name="Pisabarro A.G."/>
            <person name="Kuo A."/>
            <person name="Tritt A."/>
            <person name="Lipzen A."/>
            <person name="He G."/>
            <person name="Yan M."/>
            <person name="Ng V."/>
            <person name="Cullen D."/>
            <person name="Martin F."/>
            <person name="Rosso M.-N."/>
            <person name="Henrissat B."/>
            <person name="Hibbett D."/>
            <person name="Martinez A.T."/>
            <person name="Grigoriev I.V."/>
        </authorList>
    </citation>
    <scope>NUCLEOTIDE SEQUENCE</scope>
    <source>
        <strain evidence="1">CIRM-BRFM 674</strain>
    </source>
</reference>
<sequence length="131" mass="15153">MNHGESGLHGLRGRLIDGGNKNGETQKLYLMIFLGTTAYFLHLFRKPPELRLEITRSPLARYEDSATDDATRQRATMTETTQAFNTKCRCKMTTHDVRQYGLKRRRKEILCKRVLQIIRGPIFQICPNVDL</sequence>
<organism evidence="1 2">
    <name type="scientific">Pholiota conissans</name>
    <dbReference type="NCBI Taxonomy" id="109636"/>
    <lineage>
        <taxon>Eukaryota</taxon>
        <taxon>Fungi</taxon>
        <taxon>Dikarya</taxon>
        <taxon>Basidiomycota</taxon>
        <taxon>Agaricomycotina</taxon>
        <taxon>Agaricomycetes</taxon>
        <taxon>Agaricomycetidae</taxon>
        <taxon>Agaricales</taxon>
        <taxon>Agaricineae</taxon>
        <taxon>Strophariaceae</taxon>
        <taxon>Pholiota</taxon>
    </lineage>
</organism>
<proteinExistence type="predicted"/>
<accession>A0A9P5YZ20</accession>
<name>A0A9P5YZ20_9AGAR</name>
<evidence type="ECO:0000313" key="2">
    <source>
        <dbReference type="Proteomes" id="UP000807469"/>
    </source>
</evidence>